<dbReference type="InterPro" id="IPR036390">
    <property type="entry name" value="WH_DNA-bd_sf"/>
</dbReference>
<evidence type="ECO:0000256" key="3">
    <source>
        <dbReference type="ARBA" id="ARBA00023125"/>
    </source>
</evidence>
<comment type="similarity">
    <text evidence="1">Belongs to the LysR transcriptional regulatory family.</text>
</comment>
<dbReference type="AlphaFoldDB" id="A0A225SW47"/>
<dbReference type="FunFam" id="1.10.10.10:FF:000001">
    <property type="entry name" value="LysR family transcriptional regulator"/>
    <property type="match status" value="1"/>
</dbReference>
<evidence type="ECO:0000313" key="6">
    <source>
        <dbReference type="EMBL" id="OWY35448.1"/>
    </source>
</evidence>
<gene>
    <name evidence="6" type="ORF">CEJ45_06395</name>
</gene>
<dbReference type="FunFam" id="3.40.190.290:FF:000001">
    <property type="entry name" value="Transcriptional regulator, LysR family"/>
    <property type="match status" value="1"/>
</dbReference>
<dbReference type="EMBL" id="NJGV01000005">
    <property type="protein sequence ID" value="OWY35448.1"/>
    <property type="molecule type" value="Genomic_DNA"/>
</dbReference>
<dbReference type="GO" id="GO:0043565">
    <property type="term" value="F:sequence-specific DNA binding"/>
    <property type="evidence" value="ECO:0007669"/>
    <property type="project" value="TreeGrafter"/>
</dbReference>
<dbReference type="PANTHER" id="PTHR30537:SF72">
    <property type="entry name" value="LYSR FAMILY TRANSCRIPTIONAL REGULATOR"/>
    <property type="match status" value="1"/>
</dbReference>
<organism evidence="6 7">
    <name type="scientific">Herbaspirillum aquaticum</name>
    <dbReference type="NCBI Taxonomy" id="568783"/>
    <lineage>
        <taxon>Bacteria</taxon>
        <taxon>Pseudomonadati</taxon>
        <taxon>Pseudomonadota</taxon>
        <taxon>Betaproteobacteria</taxon>
        <taxon>Burkholderiales</taxon>
        <taxon>Oxalobacteraceae</taxon>
        <taxon>Herbaspirillum</taxon>
    </lineage>
</organism>
<dbReference type="Gene3D" id="1.10.10.10">
    <property type="entry name" value="Winged helix-like DNA-binding domain superfamily/Winged helix DNA-binding domain"/>
    <property type="match status" value="1"/>
</dbReference>
<keyword evidence="4" id="KW-0804">Transcription</keyword>
<dbReference type="Pfam" id="PF03466">
    <property type="entry name" value="LysR_substrate"/>
    <property type="match status" value="1"/>
</dbReference>
<name>A0A225SW47_9BURK</name>
<dbReference type="InterPro" id="IPR036388">
    <property type="entry name" value="WH-like_DNA-bd_sf"/>
</dbReference>
<dbReference type="RefSeq" id="WP_088754341.1">
    <property type="nucleotide sequence ID" value="NZ_JARJFG010000001.1"/>
</dbReference>
<sequence>MNQLDTLKIFQRVAELASFSGAARQLGLPNASVSLAVQQLEQMLGTRLLQRTTRRVQLTADGEAFYRRSQDLLDEFESLRGMFRAGGQPLSGKLRVDMSSAMAREVVLPALPTFLARHPQLEIELSASDRRVDLVAEGFDCVLRTGTLDDSSLVARPIGHLAQINCASAAYLKKHGTPRTLEDLAHHQLVHYRQVLGGRSPGWEWFDGTQTRTLPMAGSVTVNSTETYYAACQAGLGLIQLPLVGAQKRKMLDGGKLVEVLPQYRPAPMPINLLYASRRHVPARLAEFMDWLHALIFPLTQEGGLTR</sequence>
<evidence type="ECO:0000256" key="2">
    <source>
        <dbReference type="ARBA" id="ARBA00023015"/>
    </source>
</evidence>
<keyword evidence="3" id="KW-0238">DNA-binding</keyword>
<dbReference type="SUPFAM" id="SSF53850">
    <property type="entry name" value="Periplasmic binding protein-like II"/>
    <property type="match status" value="1"/>
</dbReference>
<evidence type="ECO:0000313" key="7">
    <source>
        <dbReference type="Proteomes" id="UP000214747"/>
    </source>
</evidence>
<dbReference type="CDD" id="cd08472">
    <property type="entry name" value="PBP2_CrgA_like_3"/>
    <property type="match status" value="1"/>
</dbReference>
<dbReference type="PANTHER" id="PTHR30537">
    <property type="entry name" value="HTH-TYPE TRANSCRIPTIONAL REGULATOR"/>
    <property type="match status" value="1"/>
</dbReference>
<keyword evidence="7" id="KW-1185">Reference proteome</keyword>
<keyword evidence="2" id="KW-0805">Transcription regulation</keyword>
<dbReference type="GO" id="GO:0006351">
    <property type="term" value="P:DNA-templated transcription"/>
    <property type="evidence" value="ECO:0007669"/>
    <property type="project" value="TreeGrafter"/>
</dbReference>
<dbReference type="PROSITE" id="PS50931">
    <property type="entry name" value="HTH_LYSR"/>
    <property type="match status" value="1"/>
</dbReference>
<dbReference type="Gene3D" id="3.40.190.290">
    <property type="match status" value="1"/>
</dbReference>
<evidence type="ECO:0000259" key="5">
    <source>
        <dbReference type="PROSITE" id="PS50931"/>
    </source>
</evidence>
<evidence type="ECO:0000256" key="4">
    <source>
        <dbReference type="ARBA" id="ARBA00023163"/>
    </source>
</evidence>
<protein>
    <submittedName>
        <fullName evidence="6">LysR family transcriptional regulator</fullName>
    </submittedName>
</protein>
<feature type="domain" description="HTH lysR-type" evidence="5">
    <location>
        <begin position="1"/>
        <end position="59"/>
    </location>
</feature>
<accession>A0A225SW47</accession>
<reference evidence="6 7" key="1">
    <citation type="journal article" date="2010" name="Int. J. Syst. Evol. Microbiol.">
        <title>Reclassification of Herbaspirillum putei as a later heterotypic synonym of Herbaspirillum huttiense, with the description of H. huttiense subsp. huttiense subsp. nov. and H. huttiense subsp. putei subsp. nov., comb. nov., and description of Herbaspirillum aquaticum sp. nov.</title>
        <authorList>
            <person name="Dobritsa A.P."/>
            <person name="Reddy M.C."/>
            <person name="Samadpour M."/>
        </authorList>
    </citation>
    <scope>NUCLEOTIDE SEQUENCE [LARGE SCALE GENOMIC DNA]</scope>
    <source>
        <strain evidence="6 7">IEH 4430</strain>
    </source>
</reference>
<comment type="caution">
    <text evidence="6">The sequence shown here is derived from an EMBL/GenBank/DDBJ whole genome shotgun (WGS) entry which is preliminary data.</text>
</comment>
<dbReference type="SUPFAM" id="SSF46785">
    <property type="entry name" value="Winged helix' DNA-binding domain"/>
    <property type="match status" value="1"/>
</dbReference>
<dbReference type="Pfam" id="PF00126">
    <property type="entry name" value="HTH_1"/>
    <property type="match status" value="1"/>
</dbReference>
<proteinExistence type="inferred from homology"/>
<dbReference type="InterPro" id="IPR005119">
    <property type="entry name" value="LysR_subst-bd"/>
</dbReference>
<evidence type="ECO:0000256" key="1">
    <source>
        <dbReference type="ARBA" id="ARBA00009437"/>
    </source>
</evidence>
<dbReference type="InterPro" id="IPR058163">
    <property type="entry name" value="LysR-type_TF_proteobact-type"/>
</dbReference>
<dbReference type="InterPro" id="IPR000847">
    <property type="entry name" value="LysR_HTH_N"/>
</dbReference>
<dbReference type="Proteomes" id="UP000214747">
    <property type="component" value="Unassembled WGS sequence"/>
</dbReference>
<dbReference type="GO" id="GO:0003700">
    <property type="term" value="F:DNA-binding transcription factor activity"/>
    <property type="evidence" value="ECO:0007669"/>
    <property type="project" value="InterPro"/>
</dbReference>